<dbReference type="InterPro" id="IPR020069">
    <property type="entry name" value="Ribosomal_bL9_C"/>
</dbReference>
<dbReference type="InterPro" id="IPR020070">
    <property type="entry name" value="Ribosomal_bL9_N"/>
</dbReference>
<dbReference type="GO" id="GO:0019843">
    <property type="term" value="F:rRNA binding"/>
    <property type="evidence" value="ECO:0007669"/>
    <property type="project" value="UniProtKB-UniRule"/>
</dbReference>
<comment type="function">
    <text evidence="7">Binds to the 23S rRNA.</text>
</comment>
<feature type="domain" description="Large ribosomal subunit protein bL9 C-terminal" evidence="10">
    <location>
        <begin position="64"/>
        <end position="146"/>
    </location>
</feature>
<dbReference type="GO" id="GO:0006412">
    <property type="term" value="P:translation"/>
    <property type="evidence" value="ECO:0007669"/>
    <property type="project" value="UniProtKB-UniRule"/>
</dbReference>
<dbReference type="InterPro" id="IPR036791">
    <property type="entry name" value="Ribosomal_bL9_C_sf"/>
</dbReference>
<keyword evidence="3 7" id="KW-0694">RNA-binding</keyword>
<evidence type="ECO:0000313" key="11">
    <source>
        <dbReference type="EMBL" id="OGE73857.1"/>
    </source>
</evidence>
<dbReference type="PANTHER" id="PTHR21368">
    <property type="entry name" value="50S RIBOSOMAL PROTEIN L9"/>
    <property type="match status" value="1"/>
</dbReference>
<evidence type="ECO:0000313" key="12">
    <source>
        <dbReference type="Proteomes" id="UP000177610"/>
    </source>
</evidence>
<keyword evidence="2 7" id="KW-0699">rRNA-binding</keyword>
<dbReference type="GO" id="GO:0003735">
    <property type="term" value="F:structural constituent of ribosome"/>
    <property type="evidence" value="ECO:0007669"/>
    <property type="project" value="InterPro"/>
</dbReference>
<evidence type="ECO:0000256" key="1">
    <source>
        <dbReference type="ARBA" id="ARBA00010605"/>
    </source>
</evidence>
<evidence type="ECO:0000256" key="8">
    <source>
        <dbReference type="SAM" id="Coils"/>
    </source>
</evidence>
<dbReference type="Proteomes" id="UP000177610">
    <property type="component" value="Unassembled WGS sequence"/>
</dbReference>
<feature type="domain" description="Ribosomal protein L9" evidence="9">
    <location>
        <begin position="1"/>
        <end position="45"/>
    </location>
</feature>
<evidence type="ECO:0000256" key="5">
    <source>
        <dbReference type="ARBA" id="ARBA00023274"/>
    </source>
</evidence>
<evidence type="ECO:0000256" key="4">
    <source>
        <dbReference type="ARBA" id="ARBA00022980"/>
    </source>
</evidence>
<evidence type="ECO:0000256" key="6">
    <source>
        <dbReference type="ARBA" id="ARBA00035292"/>
    </source>
</evidence>
<dbReference type="InterPro" id="IPR000244">
    <property type="entry name" value="Ribosomal_bL9"/>
</dbReference>
<dbReference type="InterPro" id="IPR036935">
    <property type="entry name" value="Ribosomal_bL9_N_sf"/>
</dbReference>
<accession>A0A1F5N876</accession>
<comment type="caution">
    <text evidence="11">The sequence shown here is derived from an EMBL/GenBank/DDBJ whole genome shotgun (WGS) entry which is preliminary data.</text>
</comment>
<feature type="coiled-coil region" evidence="8">
    <location>
        <begin position="44"/>
        <end position="71"/>
    </location>
</feature>
<keyword evidence="5 7" id="KW-0687">Ribonucleoprotein</keyword>
<dbReference type="Pfam" id="PF03948">
    <property type="entry name" value="Ribosomal_L9_C"/>
    <property type="match status" value="1"/>
</dbReference>
<dbReference type="STRING" id="1817821.A2717_04465"/>
<keyword evidence="8" id="KW-0175">Coiled coil</keyword>
<dbReference type="SUPFAM" id="SSF55653">
    <property type="entry name" value="Ribosomal protein L9 C-domain"/>
    <property type="match status" value="1"/>
</dbReference>
<evidence type="ECO:0000256" key="3">
    <source>
        <dbReference type="ARBA" id="ARBA00022884"/>
    </source>
</evidence>
<sequence length="149" mass="16571">MKVILTKDVAGMGRAGDIKEVSDGHARNFLIPKHLALPATTDVLARVQKEEKEHQEKVKRLQEQAGTLKSKIENKTFIITVKDSGVHKLYSAIHEDQIAQEISKKIDLSIAPIQVIIKQAINTLGIHDAEIKLTDSIHATVKIEVKKQN</sequence>
<protein>
    <recommendedName>
        <fullName evidence="6 7">Large ribosomal subunit protein bL9</fullName>
    </recommendedName>
</protein>
<evidence type="ECO:0000259" key="10">
    <source>
        <dbReference type="Pfam" id="PF03948"/>
    </source>
</evidence>
<name>A0A1F5N876_9BACT</name>
<evidence type="ECO:0000256" key="7">
    <source>
        <dbReference type="HAMAP-Rule" id="MF_00503"/>
    </source>
</evidence>
<evidence type="ECO:0000256" key="2">
    <source>
        <dbReference type="ARBA" id="ARBA00022730"/>
    </source>
</evidence>
<dbReference type="InterPro" id="IPR009027">
    <property type="entry name" value="Ribosomal_bL9/RNase_H1_N"/>
</dbReference>
<evidence type="ECO:0000259" key="9">
    <source>
        <dbReference type="Pfam" id="PF01281"/>
    </source>
</evidence>
<dbReference type="HAMAP" id="MF_00503">
    <property type="entry name" value="Ribosomal_bL9"/>
    <property type="match status" value="1"/>
</dbReference>
<dbReference type="Pfam" id="PF01281">
    <property type="entry name" value="Ribosomal_L9_N"/>
    <property type="match status" value="1"/>
</dbReference>
<keyword evidence="4 7" id="KW-0689">Ribosomal protein</keyword>
<dbReference type="SUPFAM" id="SSF55658">
    <property type="entry name" value="L9 N-domain-like"/>
    <property type="match status" value="1"/>
</dbReference>
<comment type="similarity">
    <text evidence="1 7">Belongs to the bacterial ribosomal protein bL9 family.</text>
</comment>
<organism evidence="11 12">
    <name type="scientific">Candidatus Doudnabacteria bacterium RIFCSPHIGHO2_01_FULL_41_86</name>
    <dbReference type="NCBI Taxonomy" id="1817821"/>
    <lineage>
        <taxon>Bacteria</taxon>
        <taxon>Candidatus Doudnaibacteriota</taxon>
    </lineage>
</organism>
<dbReference type="Gene3D" id="3.10.430.100">
    <property type="entry name" value="Ribosomal protein L9, C-terminal domain"/>
    <property type="match status" value="1"/>
</dbReference>
<gene>
    <name evidence="7" type="primary">rplI</name>
    <name evidence="11" type="ORF">A2717_04465</name>
</gene>
<dbReference type="NCBIfam" id="TIGR00158">
    <property type="entry name" value="L9"/>
    <property type="match status" value="1"/>
</dbReference>
<proteinExistence type="inferred from homology"/>
<dbReference type="GO" id="GO:1990904">
    <property type="term" value="C:ribonucleoprotein complex"/>
    <property type="evidence" value="ECO:0007669"/>
    <property type="project" value="UniProtKB-KW"/>
</dbReference>
<dbReference type="Gene3D" id="3.40.5.10">
    <property type="entry name" value="Ribosomal protein L9, N-terminal domain"/>
    <property type="match status" value="1"/>
</dbReference>
<dbReference type="EMBL" id="MFEH01000004">
    <property type="protein sequence ID" value="OGE73857.1"/>
    <property type="molecule type" value="Genomic_DNA"/>
</dbReference>
<dbReference type="InterPro" id="IPR020594">
    <property type="entry name" value="Ribosomal_bL9_bac/chp"/>
</dbReference>
<reference evidence="11 12" key="1">
    <citation type="journal article" date="2016" name="Nat. Commun.">
        <title>Thousands of microbial genomes shed light on interconnected biogeochemical processes in an aquifer system.</title>
        <authorList>
            <person name="Anantharaman K."/>
            <person name="Brown C.T."/>
            <person name="Hug L.A."/>
            <person name="Sharon I."/>
            <person name="Castelle C.J."/>
            <person name="Probst A.J."/>
            <person name="Thomas B.C."/>
            <person name="Singh A."/>
            <person name="Wilkins M.J."/>
            <person name="Karaoz U."/>
            <person name="Brodie E.L."/>
            <person name="Williams K.H."/>
            <person name="Hubbard S.S."/>
            <person name="Banfield J.F."/>
        </authorList>
    </citation>
    <scope>NUCLEOTIDE SEQUENCE [LARGE SCALE GENOMIC DNA]</scope>
</reference>
<dbReference type="AlphaFoldDB" id="A0A1F5N876"/>
<dbReference type="GO" id="GO:0005840">
    <property type="term" value="C:ribosome"/>
    <property type="evidence" value="ECO:0007669"/>
    <property type="project" value="UniProtKB-KW"/>
</dbReference>